<protein>
    <submittedName>
        <fullName evidence="1">Uncharacterized protein</fullName>
    </submittedName>
</protein>
<gene>
    <name evidence="1" type="ORF">EVAR_38395_1</name>
</gene>
<dbReference type="Proteomes" id="UP000299102">
    <property type="component" value="Unassembled WGS sequence"/>
</dbReference>
<sequence>MDFYFKRIRPRHVQTELATECDICVEGERVEPAKEFVSFGSLFTNYPMNRLYGTEQISHLQQDDNLDFQPSFFVAFSRSEQVRESLESRWSPTPMNTRNSKGLTSALPAFWVAIRYLTEDRMD</sequence>
<reference evidence="1 2" key="1">
    <citation type="journal article" date="2019" name="Commun. Biol.">
        <title>The bagworm genome reveals a unique fibroin gene that provides high tensile strength.</title>
        <authorList>
            <person name="Kono N."/>
            <person name="Nakamura H."/>
            <person name="Ohtoshi R."/>
            <person name="Tomita M."/>
            <person name="Numata K."/>
            <person name="Arakawa K."/>
        </authorList>
    </citation>
    <scope>NUCLEOTIDE SEQUENCE [LARGE SCALE GENOMIC DNA]</scope>
</reference>
<organism evidence="1 2">
    <name type="scientific">Eumeta variegata</name>
    <name type="common">Bagworm moth</name>
    <name type="synonym">Eumeta japonica</name>
    <dbReference type="NCBI Taxonomy" id="151549"/>
    <lineage>
        <taxon>Eukaryota</taxon>
        <taxon>Metazoa</taxon>
        <taxon>Ecdysozoa</taxon>
        <taxon>Arthropoda</taxon>
        <taxon>Hexapoda</taxon>
        <taxon>Insecta</taxon>
        <taxon>Pterygota</taxon>
        <taxon>Neoptera</taxon>
        <taxon>Endopterygota</taxon>
        <taxon>Lepidoptera</taxon>
        <taxon>Glossata</taxon>
        <taxon>Ditrysia</taxon>
        <taxon>Tineoidea</taxon>
        <taxon>Psychidae</taxon>
        <taxon>Oiketicinae</taxon>
        <taxon>Eumeta</taxon>
    </lineage>
</organism>
<dbReference type="AlphaFoldDB" id="A0A4C1YG32"/>
<keyword evidence="2" id="KW-1185">Reference proteome</keyword>
<name>A0A4C1YG32_EUMVA</name>
<evidence type="ECO:0000313" key="1">
    <source>
        <dbReference type="EMBL" id="GBP75331.1"/>
    </source>
</evidence>
<proteinExistence type="predicted"/>
<comment type="caution">
    <text evidence="1">The sequence shown here is derived from an EMBL/GenBank/DDBJ whole genome shotgun (WGS) entry which is preliminary data.</text>
</comment>
<dbReference type="EMBL" id="BGZK01001244">
    <property type="protein sequence ID" value="GBP75331.1"/>
    <property type="molecule type" value="Genomic_DNA"/>
</dbReference>
<evidence type="ECO:0000313" key="2">
    <source>
        <dbReference type="Proteomes" id="UP000299102"/>
    </source>
</evidence>
<accession>A0A4C1YG32</accession>